<accession>A0AA88TJJ5</accession>
<evidence type="ECO:0000313" key="2">
    <source>
        <dbReference type="Proteomes" id="UP001187343"/>
    </source>
</evidence>
<reference evidence="1" key="1">
    <citation type="submission" date="2023-08" db="EMBL/GenBank/DDBJ databases">
        <title>Chromosome-level Genome Assembly of mud carp (Cirrhinus molitorella).</title>
        <authorList>
            <person name="Liu H."/>
        </authorList>
    </citation>
    <scope>NUCLEOTIDE SEQUENCE</scope>
    <source>
        <strain evidence="1">Prfri</strain>
        <tissue evidence="1">Muscle</tissue>
    </source>
</reference>
<dbReference type="Proteomes" id="UP001187343">
    <property type="component" value="Unassembled WGS sequence"/>
</dbReference>
<keyword evidence="2" id="KW-1185">Reference proteome</keyword>
<gene>
    <name evidence="1" type="ORF">Q8A67_013847</name>
</gene>
<protein>
    <submittedName>
        <fullName evidence="1">Uncharacterized protein</fullName>
    </submittedName>
</protein>
<comment type="caution">
    <text evidence="1">The sequence shown here is derived from an EMBL/GenBank/DDBJ whole genome shotgun (WGS) entry which is preliminary data.</text>
</comment>
<organism evidence="1 2">
    <name type="scientific">Cirrhinus molitorella</name>
    <name type="common">mud carp</name>
    <dbReference type="NCBI Taxonomy" id="172907"/>
    <lineage>
        <taxon>Eukaryota</taxon>
        <taxon>Metazoa</taxon>
        <taxon>Chordata</taxon>
        <taxon>Craniata</taxon>
        <taxon>Vertebrata</taxon>
        <taxon>Euteleostomi</taxon>
        <taxon>Actinopterygii</taxon>
        <taxon>Neopterygii</taxon>
        <taxon>Teleostei</taxon>
        <taxon>Ostariophysi</taxon>
        <taxon>Cypriniformes</taxon>
        <taxon>Cyprinidae</taxon>
        <taxon>Labeoninae</taxon>
        <taxon>Labeonini</taxon>
        <taxon>Cirrhinus</taxon>
    </lineage>
</organism>
<name>A0AA88TJJ5_9TELE</name>
<dbReference type="AlphaFoldDB" id="A0AA88TJJ5"/>
<dbReference type="EMBL" id="JAUYZG010000013">
    <property type="protein sequence ID" value="KAK2891204.1"/>
    <property type="molecule type" value="Genomic_DNA"/>
</dbReference>
<evidence type="ECO:0000313" key="1">
    <source>
        <dbReference type="EMBL" id="KAK2891204.1"/>
    </source>
</evidence>
<proteinExistence type="predicted"/>
<sequence length="109" mass="12350">MKNKSKSAVVQLYERTHMFIAVKSGNRGVACARSEISEQSQDCACTQLSSGQRELATRNARGGAWRAQEPTPFMLFDQSWESQWPMRTCEGVLGFVDCGYERVDRCYTQ</sequence>